<accession>A0ACB8C1P3</accession>
<evidence type="ECO:0000313" key="1">
    <source>
        <dbReference type="EMBL" id="KAH7931232.1"/>
    </source>
</evidence>
<evidence type="ECO:0000313" key="2">
    <source>
        <dbReference type="Proteomes" id="UP000790709"/>
    </source>
</evidence>
<organism evidence="1 2">
    <name type="scientific">Leucogyrophana mollusca</name>
    <dbReference type="NCBI Taxonomy" id="85980"/>
    <lineage>
        <taxon>Eukaryota</taxon>
        <taxon>Fungi</taxon>
        <taxon>Dikarya</taxon>
        <taxon>Basidiomycota</taxon>
        <taxon>Agaricomycotina</taxon>
        <taxon>Agaricomycetes</taxon>
        <taxon>Agaricomycetidae</taxon>
        <taxon>Boletales</taxon>
        <taxon>Boletales incertae sedis</taxon>
        <taxon>Leucogyrophana</taxon>
    </lineage>
</organism>
<dbReference type="Proteomes" id="UP000790709">
    <property type="component" value="Unassembled WGS sequence"/>
</dbReference>
<comment type="caution">
    <text evidence="1">The sequence shown here is derived from an EMBL/GenBank/DDBJ whole genome shotgun (WGS) entry which is preliminary data.</text>
</comment>
<gene>
    <name evidence="1" type="ORF">BV22DRAFT_6616</name>
</gene>
<reference evidence="1" key="1">
    <citation type="journal article" date="2021" name="New Phytol.">
        <title>Evolutionary innovations through gain and loss of genes in the ectomycorrhizal Boletales.</title>
        <authorList>
            <person name="Wu G."/>
            <person name="Miyauchi S."/>
            <person name="Morin E."/>
            <person name="Kuo A."/>
            <person name="Drula E."/>
            <person name="Varga T."/>
            <person name="Kohler A."/>
            <person name="Feng B."/>
            <person name="Cao Y."/>
            <person name="Lipzen A."/>
            <person name="Daum C."/>
            <person name="Hundley H."/>
            <person name="Pangilinan J."/>
            <person name="Johnson J."/>
            <person name="Barry K."/>
            <person name="LaButti K."/>
            <person name="Ng V."/>
            <person name="Ahrendt S."/>
            <person name="Min B."/>
            <person name="Choi I.G."/>
            <person name="Park H."/>
            <person name="Plett J.M."/>
            <person name="Magnuson J."/>
            <person name="Spatafora J.W."/>
            <person name="Nagy L.G."/>
            <person name="Henrissat B."/>
            <person name="Grigoriev I.V."/>
            <person name="Yang Z.L."/>
            <person name="Xu J."/>
            <person name="Martin F.M."/>
        </authorList>
    </citation>
    <scope>NUCLEOTIDE SEQUENCE</scope>
    <source>
        <strain evidence="1">KUC20120723A-06</strain>
    </source>
</reference>
<sequence>MSSHRPRRGSSLASVTAVHTEAISDISPRGPIKTPMDRKYATNERLAWNVCAQCSSRATRNITWDMNTLITKLQEVSQ</sequence>
<proteinExistence type="predicted"/>
<keyword evidence="2" id="KW-1185">Reference proteome</keyword>
<dbReference type="EMBL" id="MU266327">
    <property type="protein sequence ID" value="KAH7931232.1"/>
    <property type="molecule type" value="Genomic_DNA"/>
</dbReference>
<protein>
    <submittedName>
        <fullName evidence="1">Uncharacterized protein</fullName>
    </submittedName>
</protein>
<name>A0ACB8C1P3_9AGAM</name>